<sequence>MGTPGFKSGSRVCAVWPSFCAIDIPDRPKTTKVILRLHAHAGYSRTTQILLLGTCWSGKSTFLKQMRLSYNLAFSKLEIESSRQCIWADLTDSLKFLVDSLDPLALPDALRRAAALVSSAPDIGQHEAFPQAFMFAMQTLWRAAEVQAVIKDGSGFIYERCAMQPPAYLPVVTQQSISVSYYLAEAPRLFSPAYVPTVQDLLHVRVRSIGITETVLRGNGYDMLVVDVGGSKSERRKWLHALKEVTSIIFVVSLSGYNEHLIEDKDDNQMRDAMVVWNAICRSRWFTQSPLVLCLNKNDVFERQILHSDIVEFFPDFDGERKKADAGRDYFRERFRDLGERAGRTLNKDFFIRVTTATDSEAMKEFMTNSE</sequence>
<dbReference type="PRINTS" id="PR00318">
    <property type="entry name" value="GPROTEINA"/>
</dbReference>
<dbReference type="SMART" id="SM00275">
    <property type="entry name" value="G_alpha"/>
    <property type="match status" value="1"/>
</dbReference>
<organism evidence="7 8">
    <name type="scientific">Mycena pura</name>
    <dbReference type="NCBI Taxonomy" id="153505"/>
    <lineage>
        <taxon>Eukaryota</taxon>
        <taxon>Fungi</taxon>
        <taxon>Dikarya</taxon>
        <taxon>Basidiomycota</taxon>
        <taxon>Agaricomycotina</taxon>
        <taxon>Agaricomycetes</taxon>
        <taxon>Agaricomycetidae</taxon>
        <taxon>Agaricales</taxon>
        <taxon>Marasmiineae</taxon>
        <taxon>Mycenaceae</taxon>
        <taxon>Mycena</taxon>
    </lineage>
</organism>
<keyword evidence="1 6" id="KW-0479">Metal-binding</keyword>
<keyword evidence="6" id="KW-0460">Magnesium</keyword>
<dbReference type="CDD" id="cd00066">
    <property type="entry name" value="G-alpha"/>
    <property type="match status" value="1"/>
</dbReference>
<accession>A0AAD6VPD2</accession>
<dbReference type="AlphaFoldDB" id="A0AAD6VPD2"/>
<dbReference type="GO" id="GO:0000750">
    <property type="term" value="P:pheromone-dependent signal transduction involved in conjugation with cellular fusion"/>
    <property type="evidence" value="ECO:0007669"/>
    <property type="project" value="TreeGrafter"/>
</dbReference>
<evidence type="ECO:0000256" key="6">
    <source>
        <dbReference type="PIRSR" id="PIRSR601019-2"/>
    </source>
</evidence>
<dbReference type="InterPro" id="IPR011025">
    <property type="entry name" value="GproteinA_insert"/>
</dbReference>
<evidence type="ECO:0000313" key="8">
    <source>
        <dbReference type="Proteomes" id="UP001219525"/>
    </source>
</evidence>
<feature type="binding site" evidence="5">
    <location>
        <position position="357"/>
    </location>
    <ligand>
        <name>GTP</name>
        <dbReference type="ChEBI" id="CHEBI:37565"/>
    </ligand>
</feature>
<dbReference type="GO" id="GO:0031683">
    <property type="term" value="F:G-protein beta/gamma-subunit complex binding"/>
    <property type="evidence" value="ECO:0007669"/>
    <property type="project" value="InterPro"/>
</dbReference>
<evidence type="ECO:0000256" key="1">
    <source>
        <dbReference type="ARBA" id="ARBA00022723"/>
    </source>
</evidence>
<dbReference type="SUPFAM" id="SSF47895">
    <property type="entry name" value="Transducin (alpha subunit), insertion domain"/>
    <property type="match status" value="1"/>
</dbReference>
<evidence type="ECO:0000313" key="7">
    <source>
        <dbReference type="EMBL" id="KAJ7215876.1"/>
    </source>
</evidence>
<dbReference type="GO" id="GO:0005834">
    <property type="term" value="C:heterotrimeric G-protein complex"/>
    <property type="evidence" value="ECO:0007669"/>
    <property type="project" value="TreeGrafter"/>
</dbReference>
<keyword evidence="2 5" id="KW-0547">Nucleotide-binding</keyword>
<feature type="binding site" evidence="6">
    <location>
        <position position="208"/>
    </location>
    <ligand>
        <name>Mg(2+)</name>
        <dbReference type="ChEBI" id="CHEBI:18420"/>
    </ligand>
</feature>
<dbReference type="Gene3D" id="3.40.50.300">
    <property type="entry name" value="P-loop containing nucleotide triphosphate hydrolases"/>
    <property type="match status" value="1"/>
</dbReference>
<evidence type="ECO:0000256" key="2">
    <source>
        <dbReference type="ARBA" id="ARBA00022741"/>
    </source>
</evidence>
<reference evidence="7" key="1">
    <citation type="submission" date="2023-03" db="EMBL/GenBank/DDBJ databases">
        <title>Massive genome expansion in bonnet fungi (Mycena s.s.) driven by repeated elements and novel gene families across ecological guilds.</title>
        <authorList>
            <consortium name="Lawrence Berkeley National Laboratory"/>
            <person name="Harder C.B."/>
            <person name="Miyauchi S."/>
            <person name="Viragh M."/>
            <person name="Kuo A."/>
            <person name="Thoen E."/>
            <person name="Andreopoulos B."/>
            <person name="Lu D."/>
            <person name="Skrede I."/>
            <person name="Drula E."/>
            <person name="Henrissat B."/>
            <person name="Morin E."/>
            <person name="Kohler A."/>
            <person name="Barry K."/>
            <person name="LaButti K."/>
            <person name="Morin E."/>
            <person name="Salamov A."/>
            <person name="Lipzen A."/>
            <person name="Mereny Z."/>
            <person name="Hegedus B."/>
            <person name="Baldrian P."/>
            <person name="Stursova M."/>
            <person name="Weitz H."/>
            <person name="Taylor A."/>
            <person name="Grigoriev I.V."/>
            <person name="Nagy L.G."/>
            <person name="Martin F."/>
            <person name="Kauserud H."/>
        </authorList>
    </citation>
    <scope>NUCLEOTIDE SEQUENCE</scope>
    <source>
        <strain evidence="7">9144</strain>
    </source>
</reference>
<dbReference type="EMBL" id="JARJCW010000016">
    <property type="protein sequence ID" value="KAJ7215876.1"/>
    <property type="molecule type" value="Genomic_DNA"/>
</dbReference>
<dbReference type="InterPro" id="IPR001019">
    <property type="entry name" value="Gprotein_alpha_su"/>
</dbReference>
<evidence type="ECO:0000256" key="4">
    <source>
        <dbReference type="ARBA" id="ARBA00023224"/>
    </source>
</evidence>
<dbReference type="SUPFAM" id="SSF52540">
    <property type="entry name" value="P-loop containing nucleoside triphosphate hydrolases"/>
    <property type="match status" value="1"/>
</dbReference>
<keyword evidence="3 5" id="KW-0342">GTP-binding</keyword>
<dbReference type="FunFam" id="3.40.50.300:FF:000692">
    <property type="entry name" value="Guanine nucleotide-binding protein subunit alpha"/>
    <property type="match status" value="1"/>
</dbReference>
<proteinExistence type="predicted"/>
<dbReference type="InterPro" id="IPR027417">
    <property type="entry name" value="P-loop_NTPase"/>
</dbReference>
<dbReference type="GO" id="GO:0046872">
    <property type="term" value="F:metal ion binding"/>
    <property type="evidence" value="ECO:0007669"/>
    <property type="project" value="UniProtKB-KW"/>
</dbReference>
<dbReference type="GO" id="GO:0001664">
    <property type="term" value="F:G protein-coupled receptor binding"/>
    <property type="evidence" value="ECO:0007669"/>
    <property type="project" value="TreeGrafter"/>
</dbReference>
<evidence type="ECO:0000256" key="5">
    <source>
        <dbReference type="PIRSR" id="PIRSR601019-1"/>
    </source>
</evidence>
<dbReference type="PROSITE" id="PS51882">
    <property type="entry name" value="G_ALPHA"/>
    <property type="match status" value="1"/>
</dbReference>
<gene>
    <name evidence="7" type="ORF">GGX14DRAFT_533924</name>
</gene>
<dbReference type="GO" id="GO:0003924">
    <property type="term" value="F:GTPase activity"/>
    <property type="evidence" value="ECO:0007669"/>
    <property type="project" value="InterPro"/>
</dbReference>
<dbReference type="PANTHER" id="PTHR10218">
    <property type="entry name" value="GTP-BINDING PROTEIN ALPHA SUBUNIT"/>
    <property type="match status" value="1"/>
</dbReference>
<name>A0AAD6VPD2_9AGAR</name>
<protein>
    <submittedName>
        <fullName evidence="7">Heterotrimeric G protein alpha subunit 4</fullName>
    </submittedName>
</protein>
<dbReference type="PANTHER" id="PTHR10218:SF242">
    <property type="entry name" value="GUANINE NUCLEOTIDE-BINDING PROTEIN ALPHA-1 SUBUNIT"/>
    <property type="match status" value="1"/>
</dbReference>
<dbReference type="Proteomes" id="UP001219525">
    <property type="component" value="Unassembled WGS sequence"/>
</dbReference>
<feature type="binding site" evidence="5">
    <location>
        <begin position="296"/>
        <end position="299"/>
    </location>
    <ligand>
        <name>GTP</name>
        <dbReference type="ChEBI" id="CHEBI:37565"/>
    </ligand>
</feature>
<dbReference type="GO" id="GO:0005525">
    <property type="term" value="F:GTP binding"/>
    <property type="evidence" value="ECO:0007669"/>
    <property type="project" value="UniProtKB-KW"/>
</dbReference>
<dbReference type="Gene3D" id="1.10.400.10">
    <property type="entry name" value="GI Alpha 1, domain 2-like"/>
    <property type="match status" value="1"/>
</dbReference>
<dbReference type="GO" id="GO:0007186">
    <property type="term" value="P:G protein-coupled receptor signaling pathway"/>
    <property type="evidence" value="ECO:0007669"/>
    <property type="project" value="InterPro"/>
</dbReference>
<feature type="binding site" evidence="6">
    <location>
        <position position="60"/>
    </location>
    <ligand>
        <name>Mg(2+)</name>
        <dbReference type="ChEBI" id="CHEBI:18420"/>
    </ligand>
</feature>
<comment type="caution">
    <text evidence="7">The sequence shown here is derived from an EMBL/GenBank/DDBJ whole genome shotgun (WGS) entry which is preliminary data.</text>
</comment>
<evidence type="ECO:0000256" key="3">
    <source>
        <dbReference type="ARBA" id="ARBA00023134"/>
    </source>
</evidence>
<dbReference type="Pfam" id="PF00503">
    <property type="entry name" value="G-alpha"/>
    <property type="match status" value="1"/>
</dbReference>
<keyword evidence="8" id="KW-1185">Reference proteome</keyword>
<dbReference type="GO" id="GO:0005737">
    <property type="term" value="C:cytoplasm"/>
    <property type="evidence" value="ECO:0007669"/>
    <property type="project" value="TreeGrafter"/>
</dbReference>
<keyword evidence="4" id="KW-0807">Transducer</keyword>